<feature type="domain" description="Fzo/mitofusin HR2" evidence="7">
    <location>
        <begin position="104"/>
        <end position="263"/>
    </location>
</feature>
<evidence type="ECO:0000256" key="5">
    <source>
        <dbReference type="ARBA" id="ARBA00023136"/>
    </source>
</evidence>
<dbReference type="GO" id="GO:0005741">
    <property type="term" value="C:mitochondrial outer membrane"/>
    <property type="evidence" value="ECO:0007669"/>
    <property type="project" value="InterPro"/>
</dbReference>
<dbReference type="AlphaFoldDB" id="A0A4Z2HU74"/>
<sequence length="267" mass="29935">MLPLLPSAAQSQVHMLVPSRKFDLSYDLNCATLCNDFQENIEFQFSLGWTTLVHRFLGSVNAQRALKLVDQNFQASRPAMPLALTPCSGPPSIAAPPNNETALMTQEDLMVAVATNVASLTSRTSMSVLVVGGVVWKTVGWKLIALSASLYGLLYLYERLTWTTKAKERTLKRQFVDYATEKLQLIVSFTSSNCSHQVQQEMAATFARLCQQVDQTQKELEAEIRQLTAKIDQLETVQSHSKSLRHKATDLEKQLEAFTNQYLHPQQ</sequence>
<dbReference type="OrthoDB" id="6256226at2759"/>
<dbReference type="InterPro" id="IPR006884">
    <property type="entry name" value="Fzo/mitofusin_HR2"/>
</dbReference>
<dbReference type="GO" id="GO:0051646">
    <property type="term" value="P:mitochondrion localization"/>
    <property type="evidence" value="ECO:0007669"/>
    <property type="project" value="TreeGrafter"/>
</dbReference>
<dbReference type="InterPro" id="IPR027094">
    <property type="entry name" value="Mitofusin_fam"/>
</dbReference>
<gene>
    <name evidence="8" type="primary">Mfn1_0</name>
    <name evidence="8" type="ORF">EYF80_020684</name>
</gene>
<comment type="caution">
    <text evidence="8">The sequence shown here is derived from an EMBL/GenBank/DDBJ whole genome shotgun (WGS) entry which is preliminary data.</text>
</comment>
<dbReference type="Gene3D" id="1.20.5.110">
    <property type="match status" value="1"/>
</dbReference>
<reference evidence="8 9" key="1">
    <citation type="submission" date="2019-03" db="EMBL/GenBank/DDBJ databases">
        <title>First draft genome of Liparis tanakae, snailfish: a comprehensive survey of snailfish specific genes.</title>
        <authorList>
            <person name="Kim W."/>
            <person name="Song I."/>
            <person name="Jeong J.-H."/>
            <person name="Kim D."/>
            <person name="Kim S."/>
            <person name="Ryu S."/>
            <person name="Song J.Y."/>
            <person name="Lee S.K."/>
        </authorList>
    </citation>
    <scope>NUCLEOTIDE SEQUENCE [LARGE SCALE GENOMIC DNA]</scope>
    <source>
        <tissue evidence="8">Muscle</tissue>
    </source>
</reference>
<keyword evidence="6" id="KW-0175">Coiled coil</keyword>
<dbReference type="GO" id="GO:0005525">
    <property type="term" value="F:GTP binding"/>
    <property type="evidence" value="ECO:0007669"/>
    <property type="project" value="UniProtKB-KW"/>
</dbReference>
<dbReference type="Pfam" id="PF04799">
    <property type="entry name" value="Fzo_mitofusin"/>
    <property type="match status" value="1"/>
</dbReference>
<organism evidence="8 9">
    <name type="scientific">Liparis tanakae</name>
    <name type="common">Tanaka's snailfish</name>
    <dbReference type="NCBI Taxonomy" id="230148"/>
    <lineage>
        <taxon>Eukaryota</taxon>
        <taxon>Metazoa</taxon>
        <taxon>Chordata</taxon>
        <taxon>Craniata</taxon>
        <taxon>Vertebrata</taxon>
        <taxon>Euteleostomi</taxon>
        <taxon>Actinopterygii</taxon>
        <taxon>Neopterygii</taxon>
        <taxon>Teleostei</taxon>
        <taxon>Neoteleostei</taxon>
        <taxon>Acanthomorphata</taxon>
        <taxon>Eupercaria</taxon>
        <taxon>Perciformes</taxon>
        <taxon>Cottioidei</taxon>
        <taxon>Cottales</taxon>
        <taxon>Liparidae</taxon>
        <taxon>Liparis</taxon>
    </lineage>
</organism>
<feature type="coiled-coil region" evidence="6">
    <location>
        <begin position="206"/>
        <end position="261"/>
    </location>
</feature>
<proteinExistence type="predicted"/>
<dbReference type="FunFam" id="1.20.5.110:FF:000012">
    <property type="entry name" value="Mitofusin 2"/>
    <property type="match status" value="1"/>
</dbReference>
<dbReference type="PANTHER" id="PTHR10465:SF2">
    <property type="entry name" value="MITOFUSIN-1"/>
    <property type="match status" value="1"/>
</dbReference>
<name>A0A4Z2HU74_9TELE</name>
<keyword evidence="3" id="KW-0378">Hydrolase</keyword>
<keyword evidence="9" id="KW-1185">Reference proteome</keyword>
<evidence type="ECO:0000256" key="1">
    <source>
        <dbReference type="ARBA" id="ARBA00004370"/>
    </source>
</evidence>
<keyword evidence="5" id="KW-0472">Membrane</keyword>
<dbReference type="PANTHER" id="PTHR10465">
    <property type="entry name" value="TRANSMEMBRANE GTPASE FZO1"/>
    <property type="match status" value="1"/>
</dbReference>
<keyword evidence="4" id="KW-0342">GTP-binding</keyword>
<evidence type="ECO:0000256" key="6">
    <source>
        <dbReference type="SAM" id="Coils"/>
    </source>
</evidence>
<evidence type="ECO:0000313" key="8">
    <source>
        <dbReference type="EMBL" id="TNN69101.1"/>
    </source>
</evidence>
<dbReference type="GO" id="GO:0008053">
    <property type="term" value="P:mitochondrial fusion"/>
    <property type="evidence" value="ECO:0007669"/>
    <property type="project" value="InterPro"/>
</dbReference>
<evidence type="ECO:0000313" key="9">
    <source>
        <dbReference type="Proteomes" id="UP000314294"/>
    </source>
</evidence>
<dbReference type="SUPFAM" id="SSF111479">
    <property type="entry name" value="Fzo-like conserved region"/>
    <property type="match status" value="1"/>
</dbReference>
<protein>
    <submittedName>
        <fullName evidence="8">Mitofusin-1</fullName>
    </submittedName>
</protein>
<dbReference type="EMBL" id="SRLO01000180">
    <property type="protein sequence ID" value="TNN69101.1"/>
    <property type="molecule type" value="Genomic_DNA"/>
</dbReference>
<evidence type="ECO:0000256" key="2">
    <source>
        <dbReference type="ARBA" id="ARBA00022741"/>
    </source>
</evidence>
<dbReference type="Proteomes" id="UP000314294">
    <property type="component" value="Unassembled WGS sequence"/>
</dbReference>
<evidence type="ECO:0000259" key="7">
    <source>
        <dbReference type="Pfam" id="PF04799"/>
    </source>
</evidence>
<evidence type="ECO:0000256" key="3">
    <source>
        <dbReference type="ARBA" id="ARBA00022801"/>
    </source>
</evidence>
<comment type="subcellular location">
    <subcellularLocation>
        <location evidence="1">Membrane</location>
    </subcellularLocation>
</comment>
<keyword evidence="2" id="KW-0547">Nucleotide-binding</keyword>
<dbReference type="GO" id="GO:0003924">
    <property type="term" value="F:GTPase activity"/>
    <property type="evidence" value="ECO:0007669"/>
    <property type="project" value="InterPro"/>
</dbReference>
<accession>A0A4Z2HU74</accession>
<evidence type="ECO:0000256" key="4">
    <source>
        <dbReference type="ARBA" id="ARBA00023134"/>
    </source>
</evidence>